<dbReference type="PANTHER" id="PTHR37024">
    <property type="entry name" value="TYPE VI SECRETION SYSTEM DUF2094 AND IMPA-RELATED DOMAIN PROTEIN"/>
    <property type="match status" value="1"/>
</dbReference>
<evidence type="ECO:0000313" key="2">
    <source>
        <dbReference type="EMBL" id="MDH1178528.1"/>
    </source>
</evidence>
<proteinExistence type="predicted"/>
<feature type="domain" description="ImpA N-terminal" evidence="1">
    <location>
        <begin position="16"/>
        <end position="126"/>
    </location>
</feature>
<reference evidence="2 3" key="1">
    <citation type="submission" date="2022-09" db="EMBL/GenBank/DDBJ databases">
        <title>Intensive care unit water sources are persistently colonized with multi-drug resistant bacteria and are the site of extensive horizontal gene transfer of antibiotic resistance genes.</title>
        <authorList>
            <person name="Diorio-Toth L."/>
        </authorList>
    </citation>
    <scope>NUCLEOTIDE SEQUENCE [LARGE SCALE GENOMIC DNA]</scope>
    <source>
        <strain evidence="2 3">GD03967</strain>
    </source>
</reference>
<evidence type="ECO:0000313" key="3">
    <source>
        <dbReference type="Proteomes" id="UP001158644"/>
    </source>
</evidence>
<accession>A0ABD4YSV1</accession>
<dbReference type="InterPro" id="IPR010657">
    <property type="entry name" value="ImpA_N"/>
</dbReference>
<gene>
    <name evidence="2" type="primary">tssA</name>
    <name evidence="2" type="ORF">N5C72_10610</name>
</gene>
<organism evidence="2 3">
    <name type="scientific">Achromobacter mucicolens</name>
    <dbReference type="NCBI Taxonomy" id="1389922"/>
    <lineage>
        <taxon>Bacteria</taxon>
        <taxon>Pseudomonadati</taxon>
        <taxon>Pseudomonadota</taxon>
        <taxon>Betaproteobacteria</taxon>
        <taxon>Burkholderiales</taxon>
        <taxon>Alcaligenaceae</taxon>
        <taxon>Achromobacter</taxon>
    </lineage>
</organism>
<dbReference type="PANTHER" id="PTHR37024:SF3">
    <property type="entry name" value="TYPE VI SECRETION SYSTEM PROTEIN TSSA"/>
    <property type="match status" value="1"/>
</dbReference>
<evidence type="ECO:0000259" key="1">
    <source>
        <dbReference type="Pfam" id="PF06812"/>
    </source>
</evidence>
<comment type="caution">
    <text evidence="2">The sequence shown here is derived from an EMBL/GenBank/DDBJ whole genome shotgun (WGS) entry which is preliminary data.</text>
</comment>
<dbReference type="AlphaFoldDB" id="A0ABD4YSV1"/>
<protein>
    <submittedName>
        <fullName evidence="2">Type VI secretion system protein TssA</fullName>
    </submittedName>
</protein>
<dbReference type="Pfam" id="PF16989">
    <property type="entry name" value="T6SS_VasJ"/>
    <property type="match status" value="1"/>
</dbReference>
<name>A0ABD4YSV1_9BURK</name>
<dbReference type="EMBL" id="JAOBZK010000011">
    <property type="protein sequence ID" value="MDH1178528.1"/>
    <property type="molecule type" value="Genomic_DNA"/>
</dbReference>
<dbReference type="InterPro" id="IPR017739">
    <property type="entry name" value="T6SS-assoc_VCA0119"/>
</dbReference>
<dbReference type="Pfam" id="PF06812">
    <property type="entry name" value="ImpA_N"/>
    <property type="match status" value="1"/>
</dbReference>
<dbReference type="NCBIfam" id="TIGR03362">
    <property type="entry name" value="VI_chp_7"/>
    <property type="match status" value="1"/>
</dbReference>
<dbReference type="RefSeq" id="WP_279990693.1">
    <property type="nucleotide sequence ID" value="NZ_JAOBZK010000011.1"/>
</dbReference>
<sequence length="484" mass="53230">MSLVIDYPALDLDALLAPLDAASPAGCFDEEDETFQGIDHEMVKLGGLHEPRLDWAYVDEASRQYLASQCKHFRVAGHLIAARLRAGSWRTWAEAAHVLAGMVECYWEAGFPKPGPTGFLVKRRFVALQVERLGAALGGLRAQDDARQHQEFASKALDALQAQAAAAKLDVAMLTRLEAQFARRVEQLRYPEPAAAVPALGQQGGQAISEAFFNVPGEALKLGDERESRRSLLSVADFINQQDAYDPAGYQLRRFALWAHLHAAPPVRKEMRTELMAVPNDIAHGYGEALTANTVTPALLQRVEKSVVASPYWIRGSFLAASIARRLEMKEVASAIRSSTERFVRRIPVLVDLQFNDGRPFVDAETLGWLSGADAEIAAQPATLEFRALREELSAQLASDGVEAVLRRLQELQGEDATPRQRGHARVIAAEMLAVRGLSWLAQDLYAGVGRLMQDTPASHWEPELFGPLSQYVPARSGAEEPQR</sequence>
<dbReference type="Proteomes" id="UP001158644">
    <property type="component" value="Unassembled WGS sequence"/>
</dbReference>